<evidence type="ECO:0000256" key="3">
    <source>
        <dbReference type="ARBA" id="ARBA00011640"/>
    </source>
</evidence>
<keyword evidence="26" id="KW-1185">Reference proteome</keyword>
<keyword evidence="7" id="KW-0347">Helicase</keyword>
<evidence type="ECO:0000256" key="20">
    <source>
        <dbReference type="ARBA" id="ARBA00076598"/>
    </source>
</evidence>
<dbReference type="GO" id="GO:0000112">
    <property type="term" value="C:nucleotide-excision repair factor 3 complex"/>
    <property type="evidence" value="ECO:0007669"/>
    <property type="project" value="TreeGrafter"/>
</dbReference>
<dbReference type="Pfam" id="PF16203">
    <property type="entry name" value="ERCC3_RAD25_C"/>
    <property type="match status" value="1"/>
</dbReference>
<comment type="catalytic activity">
    <reaction evidence="15">
        <text>Couples ATP hydrolysis with the unwinding of duplex DNA by translocating in the 3'-5' direction.</text>
        <dbReference type="EC" id="5.6.2.4"/>
    </reaction>
</comment>
<proteinExistence type="inferred from homology"/>
<dbReference type="SMART" id="SM00487">
    <property type="entry name" value="DEXDc"/>
    <property type="match status" value="1"/>
</dbReference>
<evidence type="ECO:0000256" key="5">
    <source>
        <dbReference type="ARBA" id="ARBA00022763"/>
    </source>
</evidence>
<dbReference type="GO" id="GO:0005524">
    <property type="term" value="F:ATP binding"/>
    <property type="evidence" value="ECO:0007669"/>
    <property type="project" value="UniProtKB-KW"/>
</dbReference>
<evidence type="ECO:0000256" key="12">
    <source>
        <dbReference type="ARBA" id="ARBA00023204"/>
    </source>
</evidence>
<evidence type="ECO:0000256" key="7">
    <source>
        <dbReference type="ARBA" id="ARBA00022806"/>
    </source>
</evidence>
<feature type="compositionally biased region" description="Basic residues" evidence="22">
    <location>
        <begin position="803"/>
        <end position="817"/>
    </location>
</feature>
<dbReference type="FunFam" id="3.40.50.300:FF:000117">
    <property type="entry name" value="Putative DNA repair helicase rad25"/>
    <property type="match status" value="1"/>
</dbReference>
<dbReference type="Gene3D" id="3.40.50.300">
    <property type="entry name" value="P-loop containing nucleotide triphosphate hydrolases"/>
    <property type="match status" value="2"/>
</dbReference>
<gene>
    <name evidence="25" type="ORF">PhCBS80983_g03636</name>
</gene>
<sequence>MSKSDLASFDLTAPAPKITLRLQKRPASSSQPAAAAKRQKVVNVPPQVDPDDPELHITEHYTDASRFARFKVEEVSADSHERIKYDTVSPLFSKDYTFLAQKADHRMRPLWVCDDGRIILEAFSSLAHQAQDFLITIAEPVSRPARVHEFKLTAYSLYAAVSVGMETDTILGVLERFSKVTLPERVKNFIKECTMAYGKAKLVLKDNRYYIESTYPDVLKRLLTNPDISKARVIRDDTIPGRFDGKPSNGQPGGAKIDGAANSSDASEGLGAVITLDRLDDEEDDLDDESEFVHSFEIDKSQVEEVKKHCIGMDYPLMEEYDFRHDALTPNLDIDLSPMTTIRDYQEKSLSKMFGGGGGRARSGIIVLPTGAGKTLVGITAACTVKKSTLVLCTNALSVDQWTKEFRNWSTLKEGQIAKFTSDEKHKFVGDAGIVVSTYTMISHSGERSAATARMIEWINSVEWGLMILDEVHVVPANVFRRVLTTVSAHTKLGLTATLVREDDKIEDLNFLIGPKLFEANWMDLAQRGHIAKVEATEIWCGMTSEFYQEYRESQHAGKRRLLTVMNPSKFQACQYLIKAREAAGDKIIVFSDNVYALEYYAKKMDKPFIYGKTSNLERSAVLANFRRMGPGSFQTVFLSKVGDTSLDLPEATCLIQISSMFGSRRQEAQRMGRILRAKRRNEEGFRSRFYTLITTDTEEVGFSAKRKTFLIDQGYEYKVIPNLEQLIPAEERPKLHLSSWKEQQELLDILKQTDVDVDGDEAVNVPGEIAKPKFGASKAAAKKQEEAAKKLKKQQREEAAAKKSKMHKLFRGWRGD</sequence>
<dbReference type="GO" id="GO:0005675">
    <property type="term" value="C:transcription factor TFIIH holo complex"/>
    <property type="evidence" value="ECO:0007669"/>
    <property type="project" value="TreeGrafter"/>
</dbReference>
<keyword evidence="6" id="KW-0378">Hydrolase</keyword>
<dbReference type="GO" id="GO:0097550">
    <property type="term" value="C:transcription preinitiation complex"/>
    <property type="evidence" value="ECO:0007669"/>
    <property type="project" value="TreeGrafter"/>
</dbReference>
<dbReference type="Pfam" id="PF13625">
    <property type="entry name" value="Helicase_C_3"/>
    <property type="match status" value="1"/>
</dbReference>
<dbReference type="PROSITE" id="PS51192">
    <property type="entry name" value="HELICASE_ATP_BIND_1"/>
    <property type="match status" value="1"/>
</dbReference>
<dbReference type="EC" id="5.6.2.4" evidence="16"/>
<dbReference type="STRING" id="109895.A0A507E1R1"/>
<keyword evidence="11" id="KW-0804">Transcription</keyword>
<dbReference type="Pfam" id="PF04851">
    <property type="entry name" value="ResIII"/>
    <property type="match status" value="1"/>
</dbReference>
<dbReference type="FunFam" id="3.40.50.300:FF:000077">
    <property type="entry name" value="Probable DNA repair helicase RAD25"/>
    <property type="match status" value="1"/>
</dbReference>
<keyword evidence="9" id="KW-0805">Transcription regulation</keyword>
<organism evidence="25 26">
    <name type="scientific">Powellomyces hirtus</name>
    <dbReference type="NCBI Taxonomy" id="109895"/>
    <lineage>
        <taxon>Eukaryota</taxon>
        <taxon>Fungi</taxon>
        <taxon>Fungi incertae sedis</taxon>
        <taxon>Chytridiomycota</taxon>
        <taxon>Chytridiomycota incertae sedis</taxon>
        <taxon>Chytridiomycetes</taxon>
        <taxon>Spizellomycetales</taxon>
        <taxon>Powellomycetaceae</taxon>
        <taxon>Powellomyces</taxon>
    </lineage>
</organism>
<dbReference type="AlphaFoldDB" id="A0A507E1R1"/>
<comment type="subcellular location">
    <subcellularLocation>
        <location evidence="1">Nucleus</location>
    </subcellularLocation>
</comment>
<keyword evidence="4" id="KW-0547">Nucleotide-binding</keyword>
<feature type="region of interest" description="Disordered" evidence="22">
    <location>
        <begin position="775"/>
        <end position="817"/>
    </location>
</feature>
<feature type="compositionally biased region" description="Basic and acidic residues" evidence="22">
    <location>
        <begin position="783"/>
        <end position="802"/>
    </location>
</feature>
<evidence type="ECO:0000256" key="13">
    <source>
        <dbReference type="ARBA" id="ARBA00023235"/>
    </source>
</evidence>
<evidence type="ECO:0000256" key="4">
    <source>
        <dbReference type="ARBA" id="ARBA00022741"/>
    </source>
</evidence>
<evidence type="ECO:0000256" key="17">
    <source>
        <dbReference type="ARBA" id="ARBA00048988"/>
    </source>
</evidence>
<dbReference type="Proteomes" id="UP000318582">
    <property type="component" value="Unassembled WGS sequence"/>
</dbReference>
<reference evidence="25 26" key="1">
    <citation type="journal article" date="2019" name="Sci. Rep.">
        <title>Comparative genomics of chytrid fungi reveal insights into the obligate biotrophic and pathogenic lifestyle of Synchytrium endobioticum.</title>
        <authorList>
            <person name="van de Vossenberg B.T.L.H."/>
            <person name="Warris S."/>
            <person name="Nguyen H.D.T."/>
            <person name="van Gent-Pelzer M.P.E."/>
            <person name="Joly D.L."/>
            <person name="van de Geest H.C."/>
            <person name="Bonants P.J.M."/>
            <person name="Smith D.S."/>
            <person name="Levesque C.A."/>
            <person name="van der Lee T.A.J."/>
        </authorList>
    </citation>
    <scope>NUCLEOTIDE SEQUENCE [LARGE SCALE GENOMIC DNA]</scope>
    <source>
        <strain evidence="25 26">CBS 809.83</strain>
    </source>
</reference>
<dbReference type="InterPro" id="IPR032438">
    <property type="entry name" value="ERCC3_RAD25_C"/>
</dbReference>
<evidence type="ECO:0000256" key="15">
    <source>
        <dbReference type="ARBA" id="ARBA00034617"/>
    </source>
</evidence>
<dbReference type="GO" id="GO:0006289">
    <property type="term" value="P:nucleotide-excision repair"/>
    <property type="evidence" value="ECO:0007669"/>
    <property type="project" value="InterPro"/>
</dbReference>
<dbReference type="CDD" id="cd18029">
    <property type="entry name" value="DEXHc_XPB"/>
    <property type="match status" value="1"/>
</dbReference>
<evidence type="ECO:0000256" key="14">
    <source>
        <dbReference type="ARBA" id="ARBA00023242"/>
    </source>
</evidence>
<dbReference type="GO" id="GO:0006367">
    <property type="term" value="P:transcription initiation at RNA polymerase II promoter"/>
    <property type="evidence" value="ECO:0007669"/>
    <property type="project" value="InterPro"/>
</dbReference>
<comment type="similarity">
    <text evidence="2">Belongs to the helicase family. RAD25/XPB subfamily.</text>
</comment>
<comment type="caution">
    <text evidence="25">The sequence shown here is derived from an EMBL/GenBank/DDBJ whole genome shotgun (WGS) entry which is preliminary data.</text>
</comment>
<dbReference type="GO" id="GO:0003677">
    <property type="term" value="F:DNA binding"/>
    <property type="evidence" value="ECO:0007669"/>
    <property type="project" value="UniProtKB-KW"/>
</dbReference>
<evidence type="ECO:0000256" key="8">
    <source>
        <dbReference type="ARBA" id="ARBA00022840"/>
    </source>
</evidence>
<evidence type="ECO:0000256" key="6">
    <source>
        <dbReference type="ARBA" id="ARBA00022801"/>
    </source>
</evidence>
<dbReference type="InterPro" id="IPR050615">
    <property type="entry name" value="ATP-dep_DNA_Helicase"/>
</dbReference>
<feature type="region of interest" description="Disordered" evidence="22">
    <location>
        <begin position="20"/>
        <end position="52"/>
    </location>
</feature>
<dbReference type="EMBL" id="QEAQ01000048">
    <property type="protein sequence ID" value="TPX57721.1"/>
    <property type="molecule type" value="Genomic_DNA"/>
</dbReference>
<keyword evidence="10" id="KW-0238">DNA-binding</keyword>
<evidence type="ECO:0000259" key="24">
    <source>
        <dbReference type="PROSITE" id="PS51194"/>
    </source>
</evidence>
<dbReference type="NCBIfam" id="TIGR00603">
    <property type="entry name" value="rad25"/>
    <property type="match status" value="1"/>
</dbReference>
<dbReference type="SMART" id="SM00490">
    <property type="entry name" value="HELICc"/>
    <property type="match status" value="1"/>
</dbReference>
<evidence type="ECO:0000256" key="9">
    <source>
        <dbReference type="ARBA" id="ARBA00023015"/>
    </source>
</evidence>
<name>A0A507E1R1_9FUNG</name>
<dbReference type="PANTHER" id="PTHR11274">
    <property type="entry name" value="RAD25/XP-B DNA REPAIR HELICASE"/>
    <property type="match status" value="1"/>
</dbReference>
<evidence type="ECO:0000313" key="26">
    <source>
        <dbReference type="Proteomes" id="UP000318582"/>
    </source>
</evidence>
<evidence type="ECO:0000256" key="2">
    <source>
        <dbReference type="ARBA" id="ARBA00006637"/>
    </source>
</evidence>
<keyword evidence="12" id="KW-0234">DNA repair</keyword>
<evidence type="ECO:0000256" key="11">
    <source>
        <dbReference type="ARBA" id="ARBA00023163"/>
    </source>
</evidence>
<evidence type="ECO:0000256" key="10">
    <source>
        <dbReference type="ARBA" id="ARBA00023125"/>
    </source>
</evidence>
<evidence type="ECO:0000256" key="19">
    <source>
        <dbReference type="ARBA" id="ARBA00075489"/>
    </source>
</evidence>
<keyword evidence="8" id="KW-0067">ATP-binding</keyword>
<dbReference type="InterPro" id="IPR001650">
    <property type="entry name" value="Helicase_C-like"/>
</dbReference>
<dbReference type="PROSITE" id="PS51194">
    <property type="entry name" value="HELICASE_CTER"/>
    <property type="match status" value="1"/>
</dbReference>
<feature type="compositionally biased region" description="Low complexity" evidence="22">
    <location>
        <begin position="25"/>
        <end position="46"/>
    </location>
</feature>
<evidence type="ECO:0000259" key="23">
    <source>
        <dbReference type="PROSITE" id="PS51192"/>
    </source>
</evidence>
<evidence type="ECO:0000256" key="22">
    <source>
        <dbReference type="SAM" id="MobiDB-lite"/>
    </source>
</evidence>
<dbReference type="InterPro" id="IPR027417">
    <property type="entry name" value="P-loop_NTPase"/>
</dbReference>
<comment type="subunit">
    <text evidence="3">Component of the 7-subunit TFIIH core complex composed of XPB/SSL2, XPD/RAD3, SSL1, TFB1, TFB2, TFB4 and TFB5, which is active in NER. The core complex associates with the 3-subunit CTD-kinase module TFIIK composed of CCL1, KIN28 and TFB3 to form the 10-subunit holoenzyme (holo-TFIIH) active in transcription.</text>
</comment>
<dbReference type="GO" id="GO:0043138">
    <property type="term" value="F:3'-5' DNA helicase activity"/>
    <property type="evidence" value="ECO:0007669"/>
    <property type="project" value="UniProtKB-EC"/>
</dbReference>
<dbReference type="InterPro" id="IPR006935">
    <property type="entry name" value="Helicase/UvrB_N"/>
</dbReference>
<feature type="domain" description="Helicase ATP-binding" evidence="23">
    <location>
        <begin position="355"/>
        <end position="517"/>
    </location>
</feature>
<keyword evidence="5" id="KW-0227">DNA damage</keyword>
<feature type="region of interest" description="Disordered" evidence="22">
    <location>
        <begin position="239"/>
        <end position="265"/>
    </location>
</feature>
<dbReference type="PRINTS" id="PR00851">
    <property type="entry name" value="XRODRMPGMNTB"/>
</dbReference>
<evidence type="ECO:0000256" key="21">
    <source>
        <dbReference type="ARBA" id="ARBA00078607"/>
    </source>
</evidence>
<dbReference type="PANTHER" id="PTHR11274:SF0">
    <property type="entry name" value="GENERAL TRANSCRIPTION AND DNA REPAIR FACTOR IIH HELICASE SUBUNIT XPB"/>
    <property type="match status" value="1"/>
</dbReference>
<protein>
    <recommendedName>
        <fullName evidence="16">DNA 3'-5' helicase</fullName>
        <ecNumber evidence="16">5.6.2.4</ecNumber>
    </recommendedName>
    <alternativeName>
        <fullName evidence="21">DNA repair helicase RAD25</fullName>
    </alternativeName>
    <alternativeName>
        <fullName evidence="20">RNA polymerase II transcription factor B subunit SSL2</fullName>
    </alternativeName>
    <alternativeName>
        <fullName evidence="19">Suppressor of stem-loop mutation 2</fullName>
    </alternativeName>
</protein>
<evidence type="ECO:0000256" key="16">
    <source>
        <dbReference type="ARBA" id="ARBA00034808"/>
    </source>
</evidence>
<evidence type="ECO:0000256" key="1">
    <source>
        <dbReference type="ARBA" id="ARBA00004123"/>
    </source>
</evidence>
<keyword evidence="14" id="KW-0539">Nucleus</keyword>
<comment type="catalytic activity">
    <reaction evidence="17">
        <text>ATP + H2O = ADP + phosphate + H(+)</text>
        <dbReference type="Rhea" id="RHEA:13065"/>
        <dbReference type="ChEBI" id="CHEBI:15377"/>
        <dbReference type="ChEBI" id="CHEBI:15378"/>
        <dbReference type="ChEBI" id="CHEBI:30616"/>
        <dbReference type="ChEBI" id="CHEBI:43474"/>
        <dbReference type="ChEBI" id="CHEBI:456216"/>
        <dbReference type="EC" id="5.6.2.4"/>
    </reaction>
</comment>
<accession>A0A507E1R1</accession>
<dbReference type="SUPFAM" id="SSF52540">
    <property type="entry name" value="P-loop containing nucleoside triphosphate hydrolases"/>
    <property type="match status" value="2"/>
</dbReference>
<evidence type="ECO:0000313" key="25">
    <source>
        <dbReference type="EMBL" id="TPX57721.1"/>
    </source>
</evidence>
<comment type="function">
    <text evidence="18">ATP-dependent 3'-5' DNA helicase/translocase; binds dsDNA rather than ssDNA, unzipping it in a translocase rather than classical helicase activity. Component of the general transcription and DNA repair factor IIH (TFIIH) core complex. When complexed to CDK-activating kinase (CAK), involved in RNA transcription by RNA polymerase II. Also involved in transcription-coupled nucleotide excision repair (NER) of damaged DNA. In NER, TFIIH acts by opening DNA around the lesion to allow the excision of the damaged oligonucleotide and its replacement by a new DNA fragment. The ATPase activity of XPB/SSL2, but not its helicase activity, is required for DNA opening. In transcription, TFIIH has an essential role in transcription initiation. When the pre-initiation complex (PIC) has been established, TFIIH is required for promoter opening and promoter escape. The ATP-dependent helicase activity of XPB/SSL2 is required for promoter opening and promoter escape.</text>
</comment>
<dbReference type="InterPro" id="IPR014001">
    <property type="entry name" value="Helicase_ATP-bd"/>
</dbReference>
<evidence type="ECO:0000256" key="18">
    <source>
        <dbReference type="ARBA" id="ARBA00058901"/>
    </source>
</evidence>
<keyword evidence="13" id="KW-0413">Isomerase</keyword>
<dbReference type="InterPro" id="IPR001161">
    <property type="entry name" value="XPB/Ssl2"/>
</dbReference>
<feature type="domain" description="Helicase C-terminal" evidence="24">
    <location>
        <begin position="572"/>
        <end position="735"/>
    </location>
</feature>
<dbReference type="CDD" id="cd18789">
    <property type="entry name" value="SF2_C_XPB"/>
    <property type="match status" value="1"/>
</dbReference>
<dbReference type="GO" id="GO:0016787">
    <property type="term" value="F:hydrolase activity"/>
    <property type="evidence" value="ECO:0007669"/>
    <property type="project" value="UniProtKB-KW"/>
</dbReference>
<dbReference type="InterPro" id="IPR032830">
    <property type="entry name" value="XPB/Ssl2_N"/>
</dbReference>